<dbReference type="EMBL" id="LIAE01009495">
    <property type="protein sequence ID" value="PAV69514.1"/>
    <property type="molecule type" value="Genomic_DNA"/>
</dbReference>
<protein>
    <recommendedName>
        <fullName evidence="1">Phosphoinositide phospholipase C</fullName>
        <ecNumber evidence="1">3.1.4.11</ecNumber>
    </recommendedName>
</protein>
<proteinExistence type="predicted"/>
<keyword evidence="4" id="KW-1185">Reference proteome</keyword>
<feature type="domain" description="PI-PLC Y-box" evidence="2">
    <location>
        <begin position="134"/>
        <end position="243"/>
    </location>
</feature>
<dbReference type="PANTHER" id="PTHR10336:SF193">
    <property type="entry name" value="PHOSPHOINOSITIDE PHOSPHOLIPASE C"/>
    <property type="match status" value="1"/>
</dbReference>
<evidence type="ECO:0000313" key="4">
    <source>
        <dbReference type="Proteomes" id="UP000218231"/>
    </source>
</evidence>
<dbReference type="STRING" id="2018661.A0A2A2K6T3"/>
<dbReference type="PANTHER" id="PTHR10336">
    <property type="entry name" value="PHOSPHOINOSITIDE-SPECIFIC PHOSPHOLIPASE C FAMILY PROTEIN"/>
    <property type="match status" value="1"/>
</dbReference>
<name>A0A2A2K6T3_9BILA</name>
<dbReference type="GO" id="GO:0051209">
    <property type="term" value="P:release of sequestered calcium ion into cytosol"/>
    <property type="evidence" value="ECO:0007669"/>
    <property type="project" value="TreeGrafter"/>
</dbReference>
<evidence type="ECO:0000313" key="3">
    <source>
        <dbReference type="EMBL" id="PAV69509.1"/>
    </source>
</evidence>
<dbReference type="EMBL" id="LIAE01009495">
    <property type="protein sequence ID" value="PAV69511.1"/>
    <property type="molecule type" value="Genomic_DNA"/>
</dbReference>
<evidence type="ECO:0000259" key="2">
    <source>
        <dbReference type="PROSITE" id="PS50008"/>
    </source>
</evidence>
<dbReference type="GO" id="GO:0004435">
    <property type="term" value="F:phosphatidylinositol-4,5-bisphosphate phospholipase C activity"/>
    <property type="evidence" value="ECO:0007669"/>
    <property type="project" value="UniProtKB-EC"/>
</dbReference>
<keyword evidence="1" id="KW-0443">Lipid metabolism</keyword>
<accession>A0A2A2K6T3</accession>
<organism evidence="3 4">
    <name type="scientific">Diploscapter pachys</name>
    <dbReference type="NCBI Taxonomy" id="2018661"/>
    <lineage>
        <taxon>Eukaryota</taxon>
        <taxon>Metazoa</taxon>
        <taxon>Ecdysozoa</taxon>
        <taxon>Nematoda</taxon>
        <taxon>Chromadorea</taxon>
        <taxon>Rhabditida</taxon>
        <taxon>Rhabditina</taxon>
        <taxon>Rhabditomorpha</taxon>
        <taxon>Rhabditoidea</taxon>
        <taxon>Rhabditidae</taxon>
        <taxon>Diploscapter</taxon>
    </lineage>
</organism>
<dbReference type="InterPro" id="IPR001192">
    <property type="entry name" value="PI-PLC_fam"/>
</dbReference>
<dbReference type="SMART" id="SM00149">
    <property type="entry name" value="PLCYc"/>
    <property type="match status" value="1"/>
</dbReference>
<dbReference type="OrthoDB" id="269822at2759"/>
<dbReference type="InterPro" id="IPR017946">
    <property type="entry name" value="PLC-like_Pdiesterase_TIM-brl"/>
</dbReference>
<dbReference type="EMBL" id="LIAE01009495">
    <property type="protein sequence ID" value="PAV69506.1"/>
    <property type="molecule type" value="Genomic_DNA"/>
</dbReference>
<dbReference type="Pfam" id="PF00388">
    <property type="entry name" value="PI-PLC-X"/>
    <property type="match status" value="1"/>
</dbReference>
<dbReference type="InterPro" id="IPR001711">
    <property type="entry name" value="PLipase_C_Pinositol-sp_Y"/>
</dbReference>
<sequence>MAQQNKMVEIFKEYFKEMLLCQPLENHPLDGRPLPSPEQLKYKILVKAKRCKVPKISRDHSYDTATTASSGSLSFSSDENYSTVNSKKSLISLGSTDSGESLPAELPKELISLTEQELRCVFIPEKEEISYTQLSSLVNYMESDRPANFSLAERRPHILCSVDEDVSWRYFKEKKANHLLKITTRRIVRVYPKNFRICSDNYFPMNHWAMGVQMVALNYQTPGIEMLLNQAMFERNDSCGYVFLGTTYFKLFEFLGLLYFPPFRYVLKPECMRNPWELIDIHSSTPQVPNRSSVVLKIKILSGHFYSHIVKPSALQRCSCPLLARQQNADPITTYVTVQVFDLPEYEKSKCYRTKESTEEATVTKYSHKSSSKIFLFEKIVLSELAYVHFCVWQRAGCHSVPIAHKLIPVEKLNNGYRNITLRNVNNQCIGPASLFVLFDVHYFSTQRAISRALALPFDDEKRERDFVTAVINPFMSEPEERPIMKLEELDGHMDMESSNISNLNPTISNLYQRKLSNPQVTPTKSSGNLLKKISGFLKA</sequence>
<dbReference type="Gene3D" id="2.60.40.150">
    <property type="entry name" value="C2 domain"/>
    <property type="match status" value="1"/>
</dbReference>
<keyword evidence="1" id="KW-0378">Hydrolase</keyword>
<dbReference type="EMBL" id="LIAE01009495">
    <property type="protein sequence ID" value="PAV69509.1"/>
    <property type="molecule type" value="Genomic_DNA"/>
</dbReference>
<dbReference type="AlphaFoldDB" id="A0A2A2K6T3"/>
<dbReference type="EC" id="3.1.4.11" evidence="1"/>
<dbReference type="PROSITE" id="PS50008">
    <property type="entry name" value="PIPLC_Y_DOMAIN"/>
    <property type="match status" value="1"/>
</dbReference>
<dbReference type="PRINTS" id="PR00390">
    <property type="entry name" value="PHPHLIPASEC"/>
</dbReference>
<evidence type="ECO:0000256" key="1">
    <source>
        <dbReference type="RuleBase" id="RU361133"/>
    </source>
</evidence>
<dbReference type="Pfam" id="PF00387">
    <property type="entry name" value="PI-PLC-Y"/>
    <property type="match status" value="1"/>
</dbReference>
<dbReference type="GO" id="GO:0048015">
    <property type="term" value="P:phosphatidylinositol-mediated signaling"/>
    <property type="evidence" value="ECO:0007669"/>
    <property type="project" value="TreeGrafter"/>
</dbReference>
<dbReference type="GO" id="GO:0016042">
    <property type="term" value="P:lipid catabolic process"/>
    <property type="evidence" value="ECO:0007669"/>
    <property type="project" value="UniProtKB-KW"/>
</dbReference>
<dbReference type="SUPFAM" id="SSF51695">
    <property type="entry name" value="PLC-like phosphodiesterases"/>
    <property type="match status" value="1"/>
</dbReference>
<keyword evidence="1" id="KW-0442">Lipid degradation</keyword>
<dbReference type="Gene3D" id="3.20.20.190">
    <property type="entry name" value="Phosphatidylinositol (PI) phosphodiesterase"/>
    <property type="match status" value="1"/>
</dbReference>
<comment type="caution">
    <text evidence="3">The sequence shown here is derived from an EMBL/GenBank/DDBJ whole genome shotgun (WGS) entry which is preliminary data.</text>
</comment>
<comment type="catalytic activity">
    <reaction evidence="1">
        <text>a 1,2-diacyl-sn-glycero-3-phospho-(1D-myo-inositol-4,5-bisphosphate) + H2O = 1D-myo-inositol 1,4,5-trisphosphate + a 1,2-diacyl-sn-glycerol + H(+)</text>
        <dbReference type="Rhea" id="RHEA:33179"/>
        <dbReference type="ChEBI" id="CHEBI:15377"/>
        <dbReference type="ChEBI" id="CHEBI:15378"/>
        <dbReference type="ChEBI" id="CHEBI:17815"/>
        <dbReference type="ChEBI" id="CHEBI:58456"/>
        <dbReference type="ChEBI" id="CHEBI:203600"/>
        <dbReference type="EC" id="3.1.4.11"/>
    </reaction>
</comment>
<dbReference type="InterPro" id="IPR000909">
    <property type="entry name" value="PLipase_C_PInositol-sp_X_dom"/>
</dbReference>
<dbReference type="InterPro" id="IPR035892">
    <property type="entry name" value="C2_domain_sf"/>
</dbReference>
<reference evidence="3 4" key="1">
    <citation type="journal article" date="2017" name="Curr. Biol.">
        <title>Genome architecture and evolution of a unichromosomal asexual nematode.</title>
        <authorList>
            <person name="Fradin H."/>
            <person name="Zegar C."/>
            <person name="Gutwein M."/>
            <person name="Lucas J."/>
            <person name="Kovtun M."/>
            <person name="Corcoran D."/>
            <person name="Baugh L.R."/>
            <person name="Kiontke K."/>
            <person name="Gunsalus K."/>
            <person name="Fitch D.H."/>
            <person name="Piano F."/>
        </authorList>
    </citation>
    <scope>NUCLEOTIDE SEQUENCE [LARGE SCALE GENOMIC DNA]</scope>
    <source>
        <strain evidence="3">PF1309</strain>
    </source>
</reference>
<dbReference type="PROSITE" id="PS50007">
    <property type="entry name" value="PIPLC_X_DOMAIN"/>
    <property type="match status" value="1"/>
</dbReference>
<dbReference type="Proteomes" id="UP000218231">
    <property type="component" value="Unassembled WGS sequence"/>
</dbReference>
<gene>
    <name evidence="3" type="ORF">WR25_11987</name>
</gene>
<dbReference type="GO" id="GO:0046488">
    <property type="term" value="P:phosphatidylinositol metabolic process"/>
    <property type="evidence" value="ECO:0007669"/>
    <property type="project" value="TreeGrafter"/>
</dbReference>